<keyword evidence="2" id="KW-0645">Protease</keyword>
<feature type="domain" description="Metalloprotease TldD/E C-terminal" evidence="6">
    <location>
        <begin position="224"/>
        <end position="439"/>
    </location>
</feature>
<evidence type="ECO:0000313" key="8">
    <source>
        <dbReference type="EMBL" id="MBD3363581.1"/>
    </source>
</evidence>
<comment type="caution">
    <text evidence="8">The sequence shown here is derived from an EMBL/GenBank/DDBJ whole genome shotgun (WGS) entry which is preliminary data.</text>
</comment>
<dbReference type="Pfam" id="PF19290">
    <property type="entry name" value="PmbA_TldD_2nd"/>
    <property type="match status" value="1"/>
</dbReference>
<dbReference type="GO" id="GO:0005829">
    <property type="term" value="C:cytosol"/>
    <property type="evidence" value="ECO:0007669"/>
    <property type="project" value="TreeGrafter"/>
</dbReference>
<sequence>MISYFKEILTRIPADYVELRYHHRCTNAVAVRKGEPETAQSNCFEGVGIRIMDSGRWGFASTPGYDRGDILKATEDACTSARVMRKGKKTLAAAKLAAGEFRPSINDPLENHSFAEKLELVRKAEERARRHAKIASAVSSFVEHLDKKVIVTSDGAAALITDAKPEFRIGVVAKDGARMISVHEAYGATGGWKDLFRYGSWEDLCEKVLKRAERLLTAELPKGEKTTVILNPELVGLISHEAIGHTVEADFVQAGAVTKGMIGKRVGSDLVTLADTGPSVRIPGAAGTLLVDDEGVITERTEVIKEGILTSYLHNRETAAEFGVKPTGNARAYEYGDEPIIRMRNTYIEPGDMSLDELLDSTERAILLEGAGSGQADANAEFMFGVQEATLIEKGKRKKTFREATISGNAFEVLKSVDAVSKEFRWALGSGYCGKYQMAKVDAGGAYLRCKAIIG</sequence>
<dbReference type="AlphaFoldDB" id="A0A9D5QC28"/>
<accession>A0A9D5QC28</accession>
<feature type="domain" description="Metalloprotease TldD/E central" evidence="7">
    <location>
        <begin position="108"/>
        <end position="216"/>
    </location>
</feature>
<dbReference type="PANTHER" id="PTHR30624">
    <property type="entry name" value="UNCHARACTERIZED PROTEIN TLDD AND PMBA"/>
    <property type="match status" value="1"/>
</dbReference>
<dbReference type="InterPro" id="IPR035068">
    <property type="entry name" value="TldD/PmbA_N"/>
</dbReference>
<evidence type="ECO:0000256" key="4">
    <source>
        <dbReference type="ARBA" id="ARBA00023049"/>
    </source>
</evidence>
<keyword evidence="4" id="KW-0482">Metalloprotease</keyword>
<evidence type="ECO:0000256" key="2">
    <source>
        <dbReference type="ARBA" id="ARBA00022670"/>
    </source>
</evidence>
<feature type="non-terminal residue" evidence="8">
    <location>
        <position position="455"/>
    </location>
</feature>
<evidence type="ECO:0000259" key="6">
    <source>
        <dbReference type="Pfam" id="PF19289"/>
    </source>
</evidence>
<evidence type="ECO:0000259" key="5">
    <source>
        <dbReference type="Pfam" id="PF01523"/>
    </source>
</evidence>
<name>A0A9D5QC28_UNCW3</name>
<evidence type="ECO:0000256" key="3">
    <source>
        <dbReference type="ARBA" id="ARBA00022801"/>
    </source>
</evidence>
<comment type="similarity">
    <text evidence="1">Belongs to the peptidase U62 family.</text>
</comment>
<dbReference type="Pfam" id="PF19289">
    <property type="entry name" value="PmbA_TldD_3rd"/>
    <property type="match status" value="1"/>
</dbReference>
<dbReference type="SUPFAM" id="SSF111283">
    <property type="entry name" value="Putative modulator of DNA gyrase, PmbA/TldD"/>
    <property type="match status" value="1"/>
</dbReference>
<gene>
    <name evidence="8" type="ORF">GF359_00025</name>
</gene>
<dbReference type="InterPro" id="IPR045569">
    <property type="entry name" value="Metalloprtase-TldD/E_C"/>
</dbReference>
<dbReference type="InterPro" id="IPR025502">
    <property type="entry name" value="TldD"/>
</dbReference>
<protein>
    <submittedName>
        <fullName evidence="8">TldD/PmbA family protein</fullName>
    </submittedName>
</protein>
<dbReference type="EMBL" id="WJKJ01000002">
    <property type="protein sequence ID" value="MBD3363581.1"/>
    <property type="molecule type" value="Genomic_DNA"/>
</dbReference>
<dbReference type="InterPro" id="IPR051463">
    <property type="entry name" value="Peptidase_U62_metallo"/>
</dbReference>
<dbReference type="Pfam" id="PF01523">
    <property type="entry name" value="PmbA_TldD_1st"/>
    <property type="match status" value="1"/>
</dbReference>
<dbReference type="GO" id="GO:0008237">
    <property type="term" value="F:metallopeptidase activity"/>
    <property type="evidence" value="ECO:0007669"/>
    <property type="project" value="UniProtKB-KW"/>
</dbReference>
<organism evidence="8 9">
    <name type="scientific">candidate division WOR-3 bacterium</name>
    <dbReference type="NCBI Taxonomy" id="2052148"/>
    <lineage>
        <taxon>Bacteria</taxon>
        <taxon>Bacteria division WOR-3</taxon>
    </lineage>
</organism>
<feature type="domain" description="Metalloprotease TldD/E N-terminal" evidence="5">
    <location>
        <begin position="17"/>
        <end position="81"/>
    </location>
</feature>
<dbReference type="PANTHER" id="PTHR30624:SF0">
    <property type="entry name" value="METALLOPROTEASE SLR0863"/>
    <property type="match status" value="1"/>
</dbReference>
<dbReference type="InterPro" id="IPR045570">
    <property type="entry name" value="Metalloprtase-TldD/E_cen_dom"/>
</dbReference>
<dbReference type="InterPro" id="IPR036059">
    <property type="entry name" value="TldD/PmbA_sf"/>
</dbReference>
<dbReference type="Proteomes" id="UP000630660">
    <property type="component" value="Unassembled WGS sequence"/>
</dbReference>
<dbReference type="Gene3D" id="3.30.2290.10">
    <property type="entry name" value="PmbA/TldD superfamily"/>
    <property type="match status" value="1"/>
</dbReference>
<dbReference type="InterPro" id="IPR002510">
    <property type="entry name" value="Metalloprtase-TldD/E_N"/>
</dbReference>
<evidence type="ECO:0000259" key="7">
    <source>
        <dbReference type="Pfam" id="PF19290"/>
    </source>
</evidence>
<dbReference type="PIRSF" id="PIRSF004919">
    <property type="entry name" value="TldD"/>
    <property type="match status" value="1"/>
</dbReference>
<dbReference type="GO" id="GO:0006508">
    <property type="term" value="P:proteolysis"/>
    <property type="evidence" value="ECO:0007669"/>
    <property type="project" value="UniProtKB-KW"/>
</dbReference>
<keyword evidence="3" id="KW-0378">Hydrolase</keyword>
<evidence type="ECO:0000256" key="1">
    <source>
        <dbReference type="ARBA" id="ARBA00005836"/>
    </source>
</evidence>
<reference evidence="8" key="1">
    <citation type="submission" date="2019-11" db="EMBL/GenBank/DDBJ databases">
        <title>Microbial mats filling the niche in hypersaline microbial mats.</title>
        <authorList>
            <person name="Wong H.L."/>
            <person name="Macleod F.I."/>
            <person name="White R.A. III"/>
            <person name="Burns B.P."/>
        </authorList>
    </citation>
    <scope>NUCLEOTIDE SEQUENCE</scope>
    <source>
        <strain evidence="8">Bin_327</strain>
    </source>
</reference>
<evidence type="ECO:0000313" key="9">
    <source>
        <dbReference type="Proteomes" id="UP000630660"/>
    </source>
</evidence>
<proteinExistence type="inferred from homology"/>